<comment type="caution">
    <text evidence="2">The sequence shown here is derived from an EMBL/GenBank/DDBJ whole genome shotgun (WGS) entry which is preliminary data.</text>
</comment>
<organism evidence="2 3">
    <name type="scientific">Cylindrotheca closterium</name>
    <dbReference type="NCBI Taxonomy" id="2856"/>
    <lineage>
        <taxon>Eukaryota</taxon>
        <taxon>Sar</taxon>
        <taxon>Stramenopiles</taxon>
        <taxon>Ochrophyta</taxon>
        <taxon>Bacillariophyta</taxon>
        <taxon>Bacillariophyceae</taxon>
        <taxon>Bacillariophycidae</taxon>
        <taxon>Bacillariales</taxon>
        <taxon>Bacillariaceae</taxon>
        <taxon>Cylindrotheca</taxon>
    </lineage>
</organism>
<dbReference type="Gene3D" id="1.25.40.20">
    <property type="entry name" value="Ankyrin repeat-containing domain"/>
    <property type="match status" value="1"/>
</dbReference>
<feature type="compositionally biased region" description="Acidic residues" evidence="1">
    <location>
        <begin position="31"/>
        <end position="61"/>
    </location>
</feature>
<evidence type="ECO:0000313" key="3">
    <source>
        <dbReference type="Proteomes" id="UP001295423"/>
    </source>
</evidence>
<reference evidence="2" key="1">
    <citation type="submission" date="2023-08" db="EMBL/GenBank/DDBJ databases">
        <authorList>
            <person name="Audoor S."/>
            <person name="Bilcke G."/>
        </authorList>
    </citation>
    <scope>NUCLEOTIDE SEQUENCE</scope>
</reference>
<keyword evidence="3" id="KW-1185">Reference proteome</keyword>
<gene>
    <name evidence="2" type="ORF">CYCCA115_LOCUS19313</name>
</gene>
<dbReference type="AlphaFoldDB" id="A0AAD2JLS9"/>
<dbReference type="EMBL" id="CAKOGP040002091">
    <property type="protein sequence ID" value="CAJ1961671.1"/>
    <property type="molecule type" value="Genomic_DNA"/>
</dbReference>
<proteinExistence type="predicted"/>
<name>A0AAD2JLS9_9STRA</name>
<evidence type="ECO:0000313" key="2">
    <source>
        <dbReference type="EMBL" id="CAJ1961671.1"/>
    </source>
</evidence>
<protein>
    <submittedName>
        <fullName evidence="2">Uncharacterized protein</fullName>
    </submittedName>
</protein>
<dbReference type="PANTHER" id="PTHR48209">
    <property type="entry name" value="AGL056WP"/>
    <property type="match status" value="1"/>
</dbReference>
<feature type="region of interest" description="Disordered" evidence="1">
    <location>
        <begin position="1"/>
        <end position="62"/>
    </location>
</feature>
<accession>A0AAD2JLS9</accession>
<sequence>MRTRRGTVNDDDDDDDDDSDDLSDEASHEDSENDNDDDDDDDDEQEDSSEAYETDDDEEESNLIQKKTLLFLCQEGQIRLARRRLQLLQKENEFDKLQKEVFQMGPDKNYPLHEVIMGGTLEDSSKNIIPELLEIGKQCKGPFLVMLNAQPPSHGRTALHWAAWGNASFDILRPLAMANPEALILRDGKTHGSRTPLEIFKRYHLPKPGNVWHEWAMKKLSFLETTTQLWTQHRLRLAVYKAVLYWFRHKSYSPFDKKGRKETGITPKHWFYLSVMGYCLQREMEPLLWRILGFVGGSAQITKLTKRKRRRS</sequence>
<dbReference type="InterPro" id="IPR036770">
    <property type="entry name" value="Ankyrin_rpt-contain_sf"/>
</dbReference>
<feature type="compositionally biased region" description="Acidic residues" evidence="1">
    <location>
        <begin position="9"/>
        <end position="24"/>
    </location>
</feature>
<evidence type="ECO:0000256" key="1">
    <source>
        <dbReference type="SAM" id="MobiDB-lite"/>
    </source>
</evidence>
<dbReference type="Proteomes" id="UP001295423">
    <property type="component" value="Unassembled WGS sequence"/>
</dbReference>
<dbReference type="PANTHER" id="PTHR48209:SF2">
    <property type="entry name" value="FI24008P1"/>
    <property type="match status" value="1"/>
</dbReference>